<evidence type="ECO:0000256" key="1">
    <source>
        <dbReference type="SAM" id="Phobius"/>
    </source>
</evidence>
<dbReference type="EMBL" id="GL945017">
    <property type="protein sequence ID" value="EGN56110.1"/>
    <property type="molecule type" value="Genomic_DNA"/>
</dbReference>
<dbReference type="Proteomes" id="UP000002772">
    <property type="component" value="Unassembled WGS sequence"/>
</dbReference>
<accession>F8N5U8</accession>
<dbReference type="OrthoDB" id="9777090at2"/>
<reference evidence="4" key="1">
    <citation type="journal article" date="2011" name="Stand. Genomic Sci.">
        <title>Non-contiguous finished genome sequence of the opportunistic oral pathogen Prevotella multisaccharivorax type strain (PPPA20).</title>
        <authorList>
            <person name="Pati A."/>
            <person name="Gronow S."/>
            <person name="Lu M."/>
            <person name="Lapidus A."/>
            <person name="Nolan M."/>
            <person name="Lucas S."/>
            <person name="Hammon N."/>
            <person name="Deshpande S."/>
            <person name="Cheng J.F."/>
            <person name="Tapia R."/>
            <person name="Han C."/>
            <person name="Goodwin L."/>
            <person name="Pitluck S."/>
            <person name="Liolios K."/>
            <person name="Pagani I."/>
            <person name="Mavromatis K."/>
            <person name="Mikhailova N."/>
            <person name="Huntemann M."/>
            <person name="Chen A."/>
            <person name="Palaniappan K."/>
            <person name="Land M."/>
            <person name="Hauser L."/>
            <person name="Detter J.C."/>
            <person name="Brambilla E.M."/>
            <person name="Rohde M."/>
            <person name="Goker M."/>
            <person name="Woyke T."/>
            <person name="Bristow J."/>
            <person name="Eisen J.A."/>
            <person name="Markowitz V."/>
            <person name="Hugenholtz P."/>
            <person name="Kyrpides N.C."/>
            <person name="Klenk H.P."/>
            <person name="Ivanova N."/>
        </authorList>
    </citation>
    <scope>NUCLEOTIDE SEQUENCE [LARGE SCALE GENOMIC DNA]</scope>
    <source>
        <strain evidence="4">DSM 17128</strain>
    </source>
</reference>
<dbReference type="PANTHER" id="PTHR43358:SF4">
    <property type="entry name" value="ALPHA_BETA HYDROLASE FOLD-1 DOMAIN-CONTAINING PROTEIN"/>
    <property type="match status" value="1"/>
</dbReference>
<gene>
    <name evidence="3" type="ORF">Premu_0635</name>
</gene>
<dbReference type="PANTHER" id="PTHR43358">
    <property type="entry name" value="ALPHA/BETA-HYDROLASE"/>
    <property type="match status" value="1"/>
</dbReference>
<keyword evidence="1" id="KW-1133">Transmembrane helix</keyword>
<organism evidence="3 4">
    <name type="scientific">Hallella multisaccharivorax DSM 17128</name>
    <dbReference type="NCBI Taxonomy" id="688246"/>
    <lineage>
        <taxon>Bacteria</taxon>
        <taxon>Pseudomonadati</taxon>
        <taxon>Bacteroidota</taxon>
        <taxon>Bacteroidia</taxon>
        <taxon>Bacteroidales</taxon>
        <taxon>Prevotellaceae</taxon>
        <taxon>Hallella</taxon>
    </lineage>
</organism>
<evidence type="ECO:0000313" key="3">
    <source>
        <dbReference type="EMBL" id="EGN56110.1"/>
    </source>
</evidence>
<dbReference type="STRING" id="688246.Premu_0635"/>
<dbReference type="SUPFAM" id="SSF53474">
    <property type="entry name" value="alpha/beta-Hydrolases"/>
    <property type="match status" value="1"/>
</dbReference>
<dbReference type="GO" id="GO:0008236">
    <property type="term" value="F:serine-type peptidase activity"/>
    <property type="evidence" value="ECO:0007669"/>
    <property type="project" value="InterPro"/>
</dbReference>
<protein>
    <recommendedName>
        <fullName evidence="2">Peptidase S9 prolyl oligopeptidase catalytic domain-containing protein</fullName>
    </recommendedName>
</protein>
<sequence length="331" mass="37522">MGRKNKIALWITSLILSLIILFVLGGSIYLIDFSLCPAHNKGRDYTLQYAIMRGRYPWMVSWLDSLQHVKALRDTFVVMSNVEKGLLSDDSTRLHALIIEAPRKTPRTAVLVPGYTDNAVDMLHFACFYNQEMRMNVLIPDLHANGKSGGTVMQMGWNDRHDVLRWAAIADLLFKDDTTGHARIVIHGWSMGGATTMNVSGEDTPAYIKCFIEDCGYTSVWDEFSYELDRMFGLSDFPLLYSASALSKAGYGWSFGEASPLRQVAKCRKPMLFIHGGNDTFVPTRMIYPLYAAKPAPKEMVVFHGSTHARSFKDHRSHYSRWVKAFLLKYL</sequence>
<dbReference type="InterPro" id="IPR029058">
    <property type="entry name" value="AB_hydrolase_fold"/>
</dbReference>
<keyword evidence="4" id="KW-1185">Reference proteome</keyword>
<dbReference type="AlphaFoldDB" id="F8N5U8"/>
<dbReference type="eggNOG" id="COG1073">
    <property type="taxonomic scope" value="Bacteria"/>
</dbReference>
<dbReference type="InterPro" id="IPR001375">
    <property type="entry name" value="Peptidase_S9_cat"/>
</dbReference>
<feature type="transmembrane region" description="Helical" evidence="1">
    <location>
        <begin position="7"/>
        <end position="31"/>
    </location>
</feature>
<dbReference type="Pfam" id="PF00326">
    <property type="entry name" value="Peptidase_S9"/>
    <property type="match status" value="1"/>
</dbReference>
<dbReference type="Gene3D" id="3.40.50.1820">
    <property type="entry name" value="alpha/beta hydrolase"/>
    <property type="match status" value="1"/>
</dbReference>
<evidence type="ECO:0000259" key="2">
    <source>
        <dbReference type="Pfam" id="PF00326"/>
    </source>
</evidence>
<dbReference type="GO" id="GO:0006508">
    <property type="term" value="P:proteolysis"/>
    <property type="evidence" value="ECO:0007669"/>
    <property type="project" value="InterPro"/>
</dbReference>
<evidence type="ECO:0000313" key="4">
    <source>
        <dbReference type="Proteomes" id="UP000002772"/>
    </source>
</evidence>
<keyword evidence="1" id="KW-0812">Transmembrane</keyword>
<keyword evidence="1" id="KW-0472">Membrane</keyword>
<dbReference type="HOGENOM" id="CLU_029375_6_3_10"/>
<feature type="domain" description="Peptidase S9 prolyl oligopeptidase catalytic" evidence="2">
    <location>
        <begin position="155"/>
        <end position="331"/>
    </location>
</feature>
<dbReference type="RefSeq" id="WP_007573047.1">
    <property type="nucleotide sequence ID" value="NZ_BPTS01000001.1"/>
</dbReference>
<proteinExistence type="predicted"/>
<dbReference type="InterPro" id="IPR052920">
    <property type="entry name" value="DNA-binding_regulatory"/>
</dbReference>
<name>F8N5U8_9BACT</name>